<feature type="signal peptide" evidence="1">
    <location>
        <begin position="1"/>
        <end position="19"/>
    </location>
</feature>
<dbReference type="RefSeq" id="WP_188374507.1">
    <property type="nucleotide sequence ID" value="NZ_BMDQ01000002.1"/>
</dbReference>
<comment type="caution">
    <text evidence="2">The sequence shown here is derived from an EMBL/GenBank/DDBJ whole genome shotgun (WGS) entry which is preliminary data.</text>
</comment>
<dbReference type="EMBL" id="BMDQ01000002">
    <property type="protein sequence ID" value="GGI57596.1"/>
    <property type="molecule type" value="Genomic_DNA"/>
</dbReference>
<gene>
    <name evidence="2" type="ORF">GCM10011444_19050</name>
</gene>
<evidence type="ECO:0000256" key="1">
    <source>
        <dbReference type="SAM" id="SignalP"/>
    </source>
</evidence>
<dbReference type="Gene3D" id="3.10.450.50">
    <property type="match status" value="1"/>
</dbReference>
<organism evidence="2 3">
    <name type="scientific">Winogradskyella haliclonae</name>
    <dbReference type="NCBI Taxonomy" id="2048558"/>
    <lineage>
        <taxon>Bacteria</taxon>
        <taxon>Pseudomonadati</taxon>
        <taxon>Bacteroidota</taxon>
        <taxon>Flavobacteriia</taxon>
        <taxon>Flavobacteriales</taxon>
        <taxon>Flavobacteriaceae</taxon>
        <taxon>Winogradskyella</taxon>
    </lineage>
</organism>
<name>A0ABQ2BZ91_9FLAO</name>
<keyword evidence="3" id="KW-1185">Reference proteome</keyword>
<protein>
    <recommendedName>
        <fullName evidence="4">Nuclear transport factor 2 family protein</fullName>
    </recommendedName>
</protein>
<dbReference type="SUPFAM" id="SSF54427">
    <property type="entry name" value="NTF2-like"/>
    <property type="match status" value="1"/>
</dbReference>
<evidence type="ECO:0008006" key="4">
    <source>
        <dbReference type="Google" id="ProtNLM"/>
    </source>
</evidence>
<evidence type="ECO:0000313" key="3">
    <source>
        <dbReference type="Proteomes" id="UP000624701"/>
    </source>
</evidence>
<sequence length="175" mass="20444">MKKVILLVSFMIMHLNIEAQIDTIATKTIEGTVNKMLELISGDIDEPRDWDNYRNLFLPTAQKYVLYPNTKNPNNRTRAMNIEEFVRVVGPSYRKNGFKEIEIGLTINEFNGIANAFQCYYAKNLKGTYEKRGINSYQLVFISNRWWIASTTWSNETPENQIPNKFLDKEYQAED</sequence>
<reference evidence="3" key="1">
    <citation type="journal article" date="2019" name="Int. J. Syst. Evol. Microbiol.">
        <title>The Global Catalogue of Microorganisms (GCM) 10K type strain sequencing project: providing services to taxonomists for standard genome sequencing and annotation.</title>
        <authorList>
            <consortium name="The Broad Institute Genomics Platform"/>
            <consortium name="The Broad Institute Genome Sequencing Center for Infectious Disease"/>
            <person name="Wu L."/>
            <person name="Ma J."/>
        </authorList>
    </citation>
    <scope>NUCLEOTIDE SEQUENCE [LARGE SCALE GENOMIC DNA]</scope>
    <source>
        <strain evidence="3">CCM 8681</strain>
    </source>
</reference>
<evidence type="ECO:0000313" key="2">
    <source>
        <dbReference type="EMBL" id="GGI57596.1"/>
    </source>
</evidence>
<accession>A0ABQ2BZ91</accession>
<keyword evidence="1" id="KW-0732">Signal</keyword>
<feature type="chain" id="PRO_5045198010" description="Nuclear transport factor 2 family protein" evidence="1">
    <location>
        <begin position="20"/>
        <end position="175"/>
    </location>
</feature>
<dbReference type="Proteomes" id="UP000624701">
    <property type="component" value="Unassembled WGS sequence"/>
</dbReference>
<proteinExistence type="predicted"/>
<dbReference type="InterPro" id="IPR032710">
    <property type="entry name" value="NTF2-like_dom_sf"/>
</dbReference>